<dbReference type="PANTHER" id="PTHR24023">
    <property type="entry name" value="COLLAGEN ALPHA"/>
    <property type="match status" value="1"/>
</dbReference>
<dbReference type="RefSeq" id="WP_409929841.1">
    <property type="nucleotide sequence ID" value="NZ_CAKMTQ010000001.1"/>
</dbReference>
<name>A0AAU9PY59_9VIBR</name>
<feature type="chain" id="PRO_5043717691" description="Collagen-like protein" evidence="2">
    <location>
        <begin position="29"/>
        <end position="401"/>
    </location>
</feature>
<accession>A0AAU9PY59</accession>
<comment type="caution">
    <text evidence="3">The sequence shown here is derived from an EMBL/GenBank/DDBJ whole genome shotgun (WGS) entry which is preliminary data.</text>
</comment>
<protein>
    <recommendedName>
        <fullName evidence="5">Collagen-like protein</fullName>
    </recommendedName>
</protein>
<feature type="signal peptide" evidence="2">
    <location>
        <begin position="1"/>
        <end position="28"/>
    </location>
</feature>
<dbReference type="InterPro" id="IPR008160">
    <property type="entry name" value="Collagen"/>
</dbReference>
<dbReference type="PANTHER" id="PTHR24023:SF1095">
    <property type="entry name" value="EGF-LIKE DOMAIN-CONTAINING PROTEIN"/>
    <property type="match status" value="1"/>
</dbReference>
<proteinExistence type="predicted"/>
<organism evidence="3 4">
    <name type="scientific">Vibrio owensii</name>
    <dbReference type="NCBI Taxonomy" id="696485"/>
    <lineage>
        <taxon>Bacteria</taxon>
        <taxon>Pseudomonadati</taxon>
        <taxon>Pseudomonadota</taxon>
        <taxon>Gammaproteobacteria</taxon>
        <taxon>Vibrionales</taxon>
        <taxon>Vibrionaceae</taxon>
        <taxon>Vibrio</taxon>
    </lineage>
</organism>
<feature type="compositionally biased region" description="Low complexity" evidence="1">
    <location>
        <begin position="223"/>
        <end position="241"/>
    </location>
</feature>
<dbReference type="GO" id="GO:0030198">
    <property type="term" value="P:extracellular matrix organization"/>
    <property type="evidence" value="ECO:0007669"/>
    <property type="project" value="TreeGrafter"/>
</dbReference>
<sequence>MSNLTQPSLSKSAIYLAVALGASTSAFAGNVFDQPHALAVNVFDIRTGDPIDDGQYYVEVDIVDNDTSLTIGTEQYQCNFFDGICSLPISKQNLSSLVDLTGISFSVRIPDLLDENTFSYDVSNVSVGVKTPNLTDDTLKYAVQPVLYSRVAEIATNVTGDITPDSVDTSTLSINGSEVINENGEWVGNGAIEGPKGDTGPQGPQGETGAQGPQGPKGETGERGATGPKGATGAKGATGPRGYTGSRGATGPRGYTGPRGATGPQGPSGDSGVVCQVNTSNRARWEGLPVANYTGHAPKAMTVEFVGRSAHHAHDFYFKLFMNGNYEPSKGIDSIQLLESSISGLKIEKVVGGTTPSVKFNNLGGLSFKFYPHGSGKNKTYNIQGDSTAWIQGCFKSFSFG</sequence>
<dbReference type="Pfam" id="PF01391">
    <property type="entry name" value="Collagen"/>
    <property type="match status" value="1"/>
</dbReference>
<feature type="region of interest" description="Disordered" evidence="1">
    <location>
        <begin position="182"/>
        <end position="273"/>
    </location>
</feature>
<dbReference type="GO" id="GO:0030020">
    <property type="term" value="F:extracellular matrix structural constituent conferring tensile strength"/>
    <property type="evidence" value="ECO:0007669"/>
    <property type="project" value="TreeGrafter"/>
</dbReference>
<evidence type="ECO:0008006" key="5">
    <source>
        <dbReference type="Google" id="ProtNLM"/>
    </source>
</evidence>
<evidence type="ECO:0000313" key="3">
    <source>
        <dbReference type="EMBL" id="CAH1520921.1"/>
    </source>
</evidence>
<evidence type="ECO:0000313" key="4">
    <source>
        <dbReference type="Proteomes" id="UP001295420"/>
    </source>
</evidence>
<keyword evidence="2" id="KW-0732">Signal</keyword>
<evidence type="ECO:0000256" key="2">
    <source>
        <dbReference type="SAM" id="SignalP"/>
    </source>
</evidence>
<gene>
    <name evidence="3" type="ORF">THF1D04_10501</name>
</gene>
<dbReference type="EMBL" id="CAKMTQ010000001">
    <property type="protein sequence ID" value="CAH1520921.1"/>
    <property type="molecule type" value="Genomic_DNA"/>
</dbReference>
<dbReference type="GO" id="GO:0031012">
    <property type="term" value="C:extracellular matrix"/>
    <property type="evidence" value="ECO:0007669"/>
    <property type="project" value="TreeGrafter"/>
</dbReference>
<dbReference type="AlphaFoldDB" id="A0AAU9PY59"/>
<evidence type="ECO:0000256" key="1">
    <source>
        <dbReference type="SAM" id="MobiDB-lite"/>
    </source>
</evidence>
<reference evidence="3" key="1">
    <citation type="submission" date="2022-01" db="EMBL/GenBank/DDBJ databases">
        <authorList>
            <person name="Lagorce A."/>
        </authorList>
    </citation>
    <scope>NUCLEOTIDE SEQUENCE</scope>
    <source>
        <strain evidence="3">Th15_F1_D04</strain>
    </source>
</reference>
<dbReference type="InterPro" id="IPR050149">
    <property type="entry name" value="Collagen_superfamily"/>
</dbReference>
<dbReference type="Proteomes" id="UP001295420">
    <property type="component" value="Unassembled WGS sequence"/>
</dbReference>
<dbReference type="GO" id="GO:0005615">
    <property type="term" value="C:extracellular space"/>
    <property type="evidence" value="ECO:0007669"/>
    <property type="project" value="TreeGrafter"/>
</dbReference>